<proteinExistence type="inferred from homology"/>
<protein>
    <submittedName>
        <fullName evidence="3">Serpin family protein</fullName>
    </submittedName>
</protein>
<comment type="caution">
    <text evidence="3">The sequence shown here is derived from an EMBL/GenBank/DDBJ whole genome shotgun (WGS) entry which is preliminary data.</text>
</comment>
<evidence type="ECO:0000259" key="2">
    <source>
        <dbReference type="SMART" id="SM00093"/>
    </source>
</evidence>
<dbReference type="InterPro" id="IPR000215">
    <property type="entry name" value="Serpin_fam"/>
</dbReference>
<dbReference type="InterPro" id="IPR042185">
    <property type="entry name" value="Serpin_sf_2"/>
</dbReference>
<reference evidence="3 4" key="1">
    <citation type="journal article" date="2022" name="Front. Microbiol.">
        <title>High genomic differentiation and limited gene flow indicate recent cryptic speciation within the genus Laspinema (cyanobacteria).</title>
        <authorList>
            <person name="Stanojkovic A."/>
            <person name="Skoupy S."/>
            <person name="Skaloud P."/>
            <person name="Dvorak P."/>
        </authorList>
    </citation>
    <scope>NUCLEOTIDE SEQUENCE [LARGE SCALE GENOMIC DNA]</scope>
    <source>
        <strain evidence="3 4">D2a</strain>
    </source>
</reference>
<dbReference type="Pfam" id="PF00079">
    <property type="entry name" value="Serpin"/>
    <property type="match status" value="1"/>
</dbReference>
<dbReference type="InterPro" id="IPR042178">
    <property type="entry name" value="Serpin_sf_1"/>
</dbReference>
<dbReference type="PANTHER" id="PTHR11461">
    <property type="entry name" value="SERINE PROTEASE INHIBITOR, SERPIN"/>
    <property type="match status" value="1"/>
</dbReference>
<dbReference type="Gene3D" id="2.30.39.10">
    <property type="entry name" value="Alpha-1-antitrypsin, domain 1"/>
    <property type="match status" value="1"/>
</dbReference>
<feature type="domain" description="Serpin" evidence="2">
    <location>
        <begin position="79"/>
        <end position="435"/>
    </location>
</feature>
<gene>
    <name evidence="3" type="ORF">NG799_03250</name>
</gene>
<name>A0ABT2MKS3_9CYAN</name>
<dbReference type="SMART" id="SM00093">
    <property type="entry name" value="SERPIN"/>
    <property type="match status" value="1"/>
</dbReference>
<dbReference type="SUPFAM" id="SSF56574">
    <property type="entry name" value="Serpins"/>
    <property type="match status" value="1"/>
</dbReference>
<dbReference type="Proteomes" id="UP001525890">
    <property type="component" value="Unassembled WGS sequence"/>
</dbReference>
<dbReference type="InterPro" id="IPR036186">
    <property type="entry name" value="Serpin_sf"/>
</dbReference>
<keyword evidence="4" id="KW-1185">Reference proteome</keyword>
<evidence type="ECO:0000256" key="1">
    <source>
        <dbReference type="RuleBase" id="RU000411"/>
    </source>
</evidence>
<evidence type="ECO:0000313" key="4">
    <source>
        <dbReference type="Proteomes" id="UP001525890"/>
    </source>
</evidence>
<dbReference type="PROSITE" id="PS00284">
    <property type="entry name" value="SERPIN"/>
    <property type="match status" value="1"/>
</dbReference>
<sequence>MKKDCMDAIRPIALLGAVAIAILGGMARLEGSEALYAQIPAINMREHTAVDPLWITLNGGLENTVDTKPIIAANTRFGIKLFSQIYQQEKANNIFISPLSLTLALQMLNGGATGATHEAIASVLETPGMEQEQIDSTLSALQTYLQEMDSEVELAIANSFWMRQGDSFNSTFMERTKTCYQALTREIDFSSPATTAPVINGWVAEKTGQKIDHILDPHDFDSGTIALLVNAIYFKSAWLSPFSEADTREHPFVLADGQMKPHPLMFQTQDFAYYENALFQAIALPYGNTAEVNLYIFLPNSGVGLDSFLEQLNPENWNLWLKEYWEHKPVKLGFPRFKIEYEIELKNILTTMNMGIAFSPEADFSSITPEPFWISKVKHKTFVEVNEKGTEASAVTGIVGTRGGPVEMIIDRPFFFAIRDDTTGTLLFMGTLVNPTL</sequence>
<dbReference type="PANTHER" id="PTHR11461:SF211">
    <property type="entry name" value="GH10112P-RELATED"/>
    <property type="match status" value="1"/>
</dbReference>
<dbReference type="InterPro" id="IPR023796">
    <property type="entry name" value="Serpin_dom"/>
</dbReference>
<dbReference type="InterPro" id="IPR023795">
    <property type="entry name" value="Serpin_CS"/>
</dbReference>
<organism evidence="3 4">
    <name type="scientific">Laspinema palackyanum D2a</name>
    <dbReference type="NCBI Taxonomy" id="2953684"/>
    <lineage>
        <taxon>Bacteria</taxon>
        <taxon>Bacillati</taxon>
        <taxon>Cyanobacteriota</taxon>
        <taxon>Cyanophyceae</taxon>
        <taxon>Oscillatoriophycideae</taxon>
        <taxon>Oscillatoriales</taxon>
        <taxon>Laspinemataceae</taxon>
        <taxon>Laspinema</taxon>
        <taxon>Laspinema palackyanum</taxon>
    </lineage>
</organism>
<accession>A0ABT2MKS3</accession>
<comment type="similarity">
    <text evidence="1">Belongs to the serpin family.</text>
</comment>
<evidence type="ECO:0000313" key="3">
    <source>
        <dbReference type="EMBL" id="MCT7965349.1"/>
    </source>
</evidence>
<dbReference type="EMBL" id="JAMXFF010000003">
    <property type="protein sequence ID" value="MCT7965349.1"/>
    <property type="molecule type" value="Genomic_DNA"/>
</dbReference>
<dbReference type="Gene3D" id="3.30.497.10">
    <property type="entry name" value="Antithrombin, subunit I, domain 2"/>
    <property type="match status" value="1"/>
</dbReference>
<dbReference type="CDD" id="cd19588">
    <property type="entry name" value="serpin_miropin-like"/>
    <property type="match status" value="1"/>
</dbReference>